<evidence type="ECO:0000256" key="2">
    <source>
        <dbReference type="ARBA" id="ARBA00012951"/>
    </source>
</evidence>
<dbReference type="EMBL" id="CAFBIX010000059">
    <property type="protein sequence ID" value="CAB4850063.1"/>
    <property type="molecule type" value="Genomic_DNA"/>
</dbReference>
<dbReference type="PANTHER" id="PTHR33751:SF13">
    <property type="entry name" value="CYTOCHROME BC1 COMPLEX CYTOCHROME C SUBUNIT"/>
    <property type="match status" value="1"/>
</dbReference>
<evidence type="ECO:0000313" key="22">
    <source>
        <dbReference type="EMBL" id="CAB5023193.1"/>
    </source>
</evidence>
<evidence type="ECO:0000256" key="4">
    <source>
        <dbReference type="ARBA" id="ARBA00022448"/>
    </source>
</evidence>
<dbReference type="InterPro" id="IPR036909">
    <property type="entry name" value="Cyt_c-like_dom_sf"/>
</dbReference>
<reference evidence="18" key="1">
    <citation type="submission" date="2020-05" db="EMBL/GenBank/DDBJ databases">
        <authorList>
            <person name="Chiriac C."/>
            <person name="Salcher M."/>
            <person name="Ghai R."/>
            <person name="Kavagutti S V."/>
        </authorList>
    </citation>
    <scope>NUCLEOTIDE SEQUENCE</scope>
</reference>
<dbReference type="EMBL" id="CAFBPK010000017">
    <property type="protein sequence ID" value="CAB5023193.1"/>
    <property type="molecule type" value="Genomic_DNA"/>
</dbReference>
<dbReference type="GO" id="GO:0008121">
    <property type="term" value="F:quinol-cytochrome-c reductase activity"/>
    <property type="evidence" value="ECO:0007669"/>
    <property type="project" value="UniProtKB-EC"/>
</dbReference>
<dbReference type="InterPro" id="IPR009152">
    <property type="entry name" value="bc1_cytC-su"/>
</dbReference>
<comment type="catalytic activity">
    <reaction evidence="14">
        <text>a quinol + 2 Fe(III)-[cytochrome c](out) = a quinone + 2 Fe(II)-[cytochrome c](out) + 2 H(+)(out)</text>
        <dbReference type="Rhea" id="RHEA:11484"/>
        <dbReference type="Rhea" id="RHEA-COMP:10350"/>
        <dbReference type="Rhea" id="RHEA-COMP:14399"/>
        <dbReference type="ChEBI" id="CHEBI:15378"/>
        <dbReference type="ChEBI" id="CHEBI:24646"/>
        <dbReference type="ChEBI" id="CHEBI:29033"/>
        <dbReference type="ChEBI" id="CHEBI:29034"/>
        <dbReference type="ChEBI" id="CHEBI:132124"/>
        <dbReference type="EC" id="7.1.1.8"/>
    </reaction>
</comment>
<dbReference type="GO" id="GO:0005886">
    <property type="term" value="C:plasma membrane"/>
    <property type="evidence" value="ECO:0007669"/>
    <property type="project" value="UniProtKB-SubCell"/>
</dbReference>
<evidence type="ECO:0000256" key="11">
    <source>
        <dbReference type="ARBA" id="ARBA00022989"/>
    </source>
</evidence>
<dbReference type="InterPro" id="IPR050597">
    <property type="entry name" value="Cytochrome_c_Oxidase_Subunit"/>
</dbReference>
<comment type="subcellular location">
    <subcellularLocation>
        <location evidence="1">Cell membrane</location>
        <topology evidence="1">Multi-pass membrane protein</topology>
    </subcellularLocation>
</comment>
<keyword evidence="11 15" id="KW-1133">Transmembrane helix</keyword>
<evidence type="ECO:0000256" key="7">
    <source>
        <dbReference type="ARBA" id="ARBA00022692"/>
    </source>
</evidence>
<evidence type="ECO:0000256" key="12">
    <source>
        <dbReference type="ARBA" id="ARBA00023004"/>
    </source>
</evidence>
<evidence type="ECO:0000256" key="6">
    <source>
        <dbReference type="ARBA" id="ARBA00022617"/>
    </source>
</evidence>
<evidence type="ECO:0000259" key="16">
    <source>
        <dbReference type="PROSITE" id="PS51007"/>
    </source>
</evidence>
<keyword evidence="6" id="KW-0349">Heme</keyword>
<name>A0A6J5ZGV2_9ZZZZ</name>
<dbReference type="PROSITE" id="PS51007">
    <property type="entry name" value="CYTC"/>
    <property type="match status" value="2"/>
</dbReference>
<evidence type="ECO:0000256" key="8">
    <source>
        <dbReference type="ARBA" id="ARBA00022723"/>
    </source>
</evidence>
<sequence>MALNRRHPAALFAVLVVGLGTTGAAYAAVSAQTAPKAAVNTETQVEQGKQLFLEGCSSCHGLAAQGASDGPSLIGVGSAAVDFQVSTGRMPLAAPGVQAMPKTPSYNEAETAALAAFVATLAPGPAIPTEEMLNSSDAEVALGGELFRTNCAQCHGATAVGGALSQGRVAPSLMGSDAKTIYEAMVSGPQSMPVFSNSTLSIEDKQGIIRYIEELQKNESPGGFSLGRLGPVTEGLFIFIAGLGALIVAAVWIGAKAK</sequence>
<evidence type="ECO:0000256" key="1">
    <source>
        <dbReference type="ARBA" id="ARBA00004651"/>
    </source>
</evidence>
<keyword evidence="7 15" id="KW-0812">Transmembrane</keyword>
<dbReference type="AlphaFoldDB" id="A0A6J5ZGV2"/>
<feature type="transmembrane region" description="Helical" evidence="15">
    <location>
        <begin position="235"/>
        <end position="255"/>
    </location>
</feature>
<organism evidence="18">
    <name type="scientific">freshwater metagenome</name>
    <dbReference type="NCBI Taxonomy" id="449393"/>
    <lineage>
        <taxon>unclassified sequences</taxon>
        <taxon>metagenomes</taxon>
        <taxon>ecological metagenomes</taxon>
    </lineage>
</organism>
<dbReference type="EMBL" id="CAFAAO010000013">
    <property type="protein sequence ID" value="CAB4807597.1"/>
    <property type="molecule type" value="Genomic_DNA"/>
</dbReference>
<dbReference type="Pfam" id="PF00034">
    <property type="entry name" value="Cytochrom_C"/>
    <property type="match status" value="1"/>
</dbReference>
<evidence type="ECO:0000256" key="9">
    <source>
        <dbReference type="ARBA" id="ARBA00022737"/>
    </source>
</evidence>
<evidence type="ECO:0000313" key="18">
    <source>
        <dbReference type="EMBL" id="CAB4339660.1"/>
    </source>
</evidence>
<dbReference type="PANTHER" id="PTHR33751">
    <property type="entry name" value="CBB3-TYPE CYTOCHROME C OXIDASE SUBUNIT FIXP"/>
    <property type="match status" value="1"/>
</dbReference>
<keyword evidence="4" id="KW-0813">Transport</keyword>
<evidence type="ECO:0000313" key="17">
    <source>
        <dbReference type="EMBL" id="CAB4336980.1"/>
    </source>
</evidence>
<dbReference type="SUPFAM" id="SSF46626">
    <property type="entry name" value="Cytochrome c"/>
    <property type="match status" value="2"/>
</dbReference>
<keyword evidence="10" id="KW-1278">Translocase</keyword>
<feature type="domain" description="Cytochrome c" evidence="16">
    <location>
        <begin position="138"/>
        <end position="216"/>
    </location>
</feature>
<dbReference type="Pfam" id="PF13442">
    <property type="entry name" value="Cytochrome_CBB3"/>
    <property type="match status" value="1"/>
</dbReference>
<evidence type="ECO:0000256" key="14">
    <source>
        <dbReference type="ARBA" id="ARBA00029351"/>
    </source>
</evidence>
<evidence type="ECO:0000256" key="3">
    <source>
        <dbReference type="ARBA" id="ARBA00017819"/>
    </source>
</evidence>
<evidence type="ECO:0000256" key="15">
    <source>
        <dbReference type="SAM" id="Phobius"/>
    </source>
</evidence>
<dbReference type="Gene3D" id="1.10.760.10">
    <property type="entry name" value="Cytochrome c-like domain"/>
    <property type="match status" value="2"/>
</dbReference>
<evidence type="ECO:0000313" key="21">
    <source>
        <dbReference type="EMBL" id="CAB4850063.1"/>
    </source>
</evidence>
<evidence type="ECO:0000256" key="10">
    <source>
        <dbReference type="ARBA" id="ARBA00022967"/>
    </source>
</evidence>
<keyword evidence="5" id="KW-1003">Cell membrane</keyword>
<keyword evidence="9" id="KW-0677">Repeat</keyword>
<proteinExistence type="predicted"/>
<feature type="domain" description="Cytochrome c" evidence="16">
    <location>
        <begin position="43"/>
        <end position="122"/>
    </location>
</feature>
<dbReference type="EMBL" id="CAFBQG010000194">
    <property type="protein sequence ID" value="CAB5054858.1"/>
    <property type="molecule type" value="Genomic_DNA"/>
</dbReference>
<dbReference type="EMBL" id="CAESAI010000012">
    <property type="protein sequence ID" value="CAB4336980.1"/>
    <property type="molecule type" value="Genomic_DNA"/>
</dbReference>
<gene>
    <name evidence="19" type="ORF">UFOPK2648_00419</name>
    <name evidence="20" type="ORF">UFOPK3037_01057</name>
    <name evidence="21" type="ORF">UFOPK3278_01170</name>
    <name evidence="17" type="ORF">UFOPK3406_00667</name>
    <name evidence="18" type="ORF">UFOPK3925_00869</name>
    <name evidence="22" type="ORF">UFOPK4097_01059</name>
    <name evidence="23" type="ORF">UFOPK4301_01257</name>
</gene>
<accession>A0A6J5ZGV2</accession>
<keyword evidence="13 15" id="KW-0472">Membrane</keyword>
<dbReference type="InterPro" id="IPR009056">
    <property type="entry name" value="Cyt_c-like_dom"/>
</dbReference>
<evidence type="ECO:0000256" key="5">
    <source>
        <dbReference type="ARBA" id="ARBA00022475"/>
    </source>
</evidence>
<dbReference type="EMBL" id="CAESAD010000005">
    <property type="protein sequence ID" value="CAB4339660.1"/>
    <property type="molecule type" value="Genomic_DNA"/>
</dbReference>
<evidence type="ECO:0000313" key="20">
    <source>
        <dbReference type="EMBL" id="CAB4807597.1"/>
    </source>
</evidence>
<dbReference type="EMBL" id="CAEZYC010000014">
    <property type="protein sequence ID" value="CAB4702957.1"/>
    <property type="molecule type" value="Genomic_DNA"/>
</dbReference>
<keyword evidence="12" id="KW-0408">Iron</keyword>
<dbReference type="GO" id="GO:0020037">
    <property type="term" value="F:heme binding"/>
    <property type="evidence" value="ECO:0007669"/>
    <property type="project" value="InterPro"/>
</dbReference>
<dbReference type="PIRSF" id="PIRSF000007">
    <property type="entry name" value="Ubiq_cycred_cyc"/>
    <property type="match status" value="1"/>
</dbReference>
<evidence type="ECO:0000313" key="19">
    <source>
        <dbReference type="EMBL" id="CAB4702957.1"/>
    </source>
</evidence>
<keyword evidence="8" id="KW-0479">Metal-binding</keyword>
<protein>
    <recommendedName>
        <fullName evidence="3">Cytochrome bc1 complex cytochrome c subunit</fullName>
        <ecNumber evidence="2">7.1.1.8</ecNumber>
    </recommendedName>
</protein>
<dbReference type="EC" id="7.1.1.8" evidence="2"/>
<dbReference type="GO" id="GO:0005506">
    <property type="term" value="F:iron ion binding"/>
    <property type="evidence" value="ECO:0007669"/>
    <property type="project" value="InterPro"/>
</dbReference>
<evidence type="ECO:0000256" key="13">
    <source>
        <dbReference type="ARBA" id="ARBA00023136"/>
    </source>
</evidence>
<evidence type="ECO:0000313" key="23">
    <source>
        <dbReference type="EMBL" id="CAB5054858.1"/>
    </source>
</evidence>